<dbReference type="PANTHER" id="PTHR31118">
    <property type="entry name" value="CYCLASE-LIKE PROTEIN 2"/>
    <property type="match status" value="1"/>
</dbReference>
<evidence type="ECO:0000313" key="1">
    <source>
        <dbReference type="EMBL" id="GAA0301823.1"/>
    </source>
</evidence>
<dbReference type="PANTHER" id="PTHR31118:SF12">
    <property type="entry name" value="CYCLASE-LIKE PROTEIN 2"/>
    <property type="match status" value="1"/>
</dbReference>
<dbReference type="GO" id="GO:0004061">
    <property type="term" value="F:arylformamidase activity"/>
    <property type="evidence" value="ECO:0007669"/>
    <property type="project" value="InterPro"/>
</dbReference>
<dbReference type="Gene3D" id="3.50.30.50">
    <property type="entry name" value="Putative cyclase"/>
    <property type="match status" value="1"/>
</dbReference>
<dbReference type="RefSeq" id="WP_211313449.1">
    <property type="nucleotide sequence ID" value="NZ_BAAABL010000042.1"/>
</dbReference>
<dbReference type="EMBL" id="BAAABL010000042">
    <property type="protein sequence ID" value="GAA0301823.1"/>
    <property type="molecule type" value="Genomic_DNA"/>
</dbReference>
<dbReference type="Proteomes" id="UP001500837">
    <property type="component" value="Unassembled WGS sequence"/>
</dbReference>
<sequence>MSDANGLSAALRTLSGGEFVDLTHTLEEGVPTVPTHARYGHTLYESYEKGDAACHYRLTLGEHTGTHMDAPLHFIAEGDAHYDISSIPLDRLVGRAASIDVTDIGPNETVPADRIREWESEHGALEAGDRVLFRFGWDRHWGTGGDGSYYIEEWPGLSAEAAAYLTDADIAVVGCDTAAIDVSGDEGFPAHYELLGNEVYIVENLTNLGALPPFSLLVTLPLKIGDGSGSPIRAVAVVE</sequence>
<comment type="caution">
    <text evidence="1">The sequence shown here is derived from an EMBL/GenBank/DDBJ whole genome shotgun (WGS) entry which is preliminary data.</text>
</comment>
<dbReference type="InterPro" id="IPR037175">
    <property type="entry name" value="KFase_sf"/>
</dbReference>
<gene>
    <name evidence="1" type="ORF">GCM10009066_14940</name>
</gene>
<keyword evidence="2" id="KW-1185">Reference proteome</keyword>
<dbReference type="InterPro" id="IPR007325">
    <property type="entry name" value="KFase/CYL"/>
</dbReference>
<dbReference type="AlphaFoldDB" id="A0AAV3S810"/>
<organism evidence="1 2">
    <name type="scientific">Halarchaeum salinum</name>
    <dbReference type="NCBI Taxonomy" id="489912"/>
    <lineage>
        <taxon>Archaea</taxon>
        <taxon>Methanobacteriati</taxon>
        <taxon>Methanobacteriota</taxon>
        <taxon>Stenosarchaea group</taxon>
        <taxon>Halobacteria</taxon>
        <taxon>Halobacteriales</taxon>
        <taxon>Halobacteriaceae</taxon>
    </lineage>
</organism>
<reference evidence="1 2" key="1">
    <citation type="journal article" date="2019" name="Int. J. Syst. Evol. Microbiol.">
        <title>The Global Catalogue of Microorganisms (GCM) 10K type strain sequencing project: providing services to taxonomists for standard genome sequencing and annotation.</title>
        <authorList>
            <consortium name="The Broad Institute Genomics Platform"/>
            <consortium name="The Broad Institute Genome Sequencing Center for Infectious Disease"/>
            <person name="Wu L."/>
            <person name="Ma J."/>
        </authorList>
    </citation>
    <scope>NUCLEOTIDE SEQUENCE [LARGE SCALE GENOMIC DNA]</scope>
    <source>
        <strain evidence="1 2">JCM 16330</strain>
    </source>
</reference>
<dbReference type="SUPFAM" id="SSF102198">
    <property type="entry name" value="Putative cyclase"/>
    <property type="match status" value="1"/>
</dbReference>
<name>A0AAV3S810_9EURY</name>
<dbReference type="GO" id="GO:0019441">
    <property type="term" value="P:L-tryptophan catabolic process to kynurenine"/>
    <property type="evidence" value="ECO:0007669"/>
    <property type="project" value="InterPro"/>
</dbReference>
<accession>A0AAV3S810</accession>
<dbReference type="Pfam" id="PF04199">
    <property type="entry name" value="Cyclase"/>
    <property type="match status" value="1"/>
</dbReference>
<evidence type="ECO:0000313" key="2">
    <source>
        <dbReference type="Proteomes" id="UP001500837"/>
    </source>
</evidence>
<protein>
    <submittedName>
        <fullName evidence="1">Cyclase family protein</fullName>
    </submittedName>
</protein>
<proteinExistence type="predicted"/>